<dbReference type="Proteomes" id="UP001056336">
    <property type="component" value="Chromosome"/>
</dbReference>
<protein>
    <recommendedName>
        <fullName evidence="4">Rod shape-determining protein MreD</fullName>
    </recommendedName>
</protein>
<feature type="transmembrane region" description="Helical" evidence="1">
    <location>
        <begin position="72"/>
        <end position="91"/>
    </location>
</feature>
<dbReference type="RefSeq" id="WP_249773567.1">
    <property type="nucleotide sequence ID" value="NZ_CP097332.1"/>
</dbReference>
<reference evidence="2" key="2">
    <citation type="submission" date="2022-05" db="EMBL/GenBank/DDBJ databases">
        <authorList>
            <person name="Kim J.-S."/>
            <person name="Lee K."/>
            <person name="Suh M."/>
            <person name="Eom M."/>
            <person name="Kim J.-S."/>
            <person name="Kim D.-S."/>
            <person name="Ko S.-H."/>
            <person name="Shin Y."/>
            <person name="Lee J.-S."/>
        </authorList>
    </citation>
    <scope>NUCLEOTIDE SEQUENCE</scope>
    <source>
        <strain evidence="2">N237</strain>
    </source>
</reference>
<keyword evidence="1" id="KW-1133">Transmembrane helix</keyword>
<proteinExistence type="predicted"/>
<keyword evidence="1" id="KW-0812">Transmembrane</keyword>
<organism evidence="2 3">
    <name type="scientific">Jatrophihabitans telluris</name>
    <dbReference type="NCBI Taxonomy" id="2038343"/>
    <lineage>
        <taxon>Bacteria</taxon>
        <taxon>Bacillati</taxon>
        <taxon>Actinomycetota</taxon>
        <taxon>Actinomycetes</taxon>
        <taxon>Jatrophihabitantales</taxon>
        <taxon>Jatrophihabitantaceae</taxon>
        <taxon>Jatrophihabitans</taxon>
    </lineage>
</organism>
<feature type="transmembrane region" description="Helical" evidence="1">
    <location>
        <begin position="38"/>
        <end position="60"/>
    </location>
</feature>
<evidence type="ECO:0008006" key="4">
    <source>
        <dbReference type="Google" id="ProtNLM"/>
    </source>
</evidence>
<sequence length="182" mass="17915">MNAATRLAAGIAAALTVLLLQATIIDPLTAPVPVSLPALVVALVAIIAGPGVGLGFGFALGLLADLGSDHPAGLLALCWLGIGVLGGQLGGPAVERGYSSRGIAVSAAVLAGAAELAAGLMLAALGSHGATAWLAVRDVVPVVVLDCLLGLGLVVPVRALLRSQGLLARRPRAELVGRMHVG</sequence>
<evidence type="ECO:0000256" key="1">
    <source>
        <dbReference type="SAM" id="Phobius"/>
    </source>
</evidence>
<accession>A0ABY4R3E0</accession>
<evidence type="ECO:0000313" key="3">
    <source>
        <dbReference type="Proteomes" id="UP001056336"/>
    </source>
</evidence>
<feature type="transmembrane region" description="Helical" evidence="1">
    <location>
        <begin position="103"/>
        <end position="127"/>
    </location>
</feature>
<reference evidence="2" key="1">
    <citation type="journal article" date="2018" name="Int. J. Syst. Evol. Microbiol.">
        <title>Jatrophihabitans telluris sp. nov., isolated from sediment soil of lava forest wetlands and the emended description of the genus Jatrophihabitans.</title>
        <authorList>
            <person name="Lee K.C."/>
            <person name="Suh M.K."/>
            <person name="Eom M.K."/>
            <person name="Kim K.K."/>
            <person name="Kim J.S."/>
            <person name="Kim D.S."/>
            <person name="Ko S.H."/>
            <person name="Shin Y.K."/>
            <person name="Lee J.S."/>
        </authorList>
    </citation>
    <scope>NUCLEOTIDE SEQUENCE</scope>
    <source>
        <strain evidence="2">N237</strain>
    </source>
</reference>
<name>A0ABY4R3E0_9ACTN</name>
<evidence type="ECO:0000313" key="2">
    <source>
        <dbReference type="EMBL" id="UQX89671.1"/>
    </source>
</evidence>
<keyword evidence="1" id="KW-0472">Membrane</keyword>
<gene>
    <name evidence="2" type="ORF">M6D93_06635</name>
</gene>
<keyword evidence="3" id="KW-1185">Reference proteome</keyword>
<dbReference type="EMBL" id="CP097332">
    <property type="protein sequence ID" value="UQX89671.1"/>
    <property type="molecule type" value="Genomic_DNA"/>
</dbReference>
<feature type="transmembrane region" description="Helical" evidence="1">
    <location>
        <begin position="139"/>
        <end position="161"/>
    </location>
</feature>